<dbReference type="HOGENOM" id="CLU_005122_7_1_0"/>
<dbReference type="Pfam" id="PF19833">
    <property type="entry name" value="RecG_dom3_C"/>
    <property type="match status" value="1"/>
</dbReference>
<keyword evidence="9 15" id="KW-0233">DNA recombination</keyword>
<dbReference type="InterPro" id="IPR001650">
    <property type="entry name" value="Helicase_C-like"/>
</dbReference>
<dbReference type="SMART" id="SM00490">
    <property type="entry name" value="HELICc"/>
    <property type="match status" value="1"/>
</dbReference>
<dbReference type="SMART" id="SM00487">
    <property type="entry name" value="DEXDc"/>
    <property type="match status" value="1"/>
</dbReference>
<gene>
    <name evidence="18" type="ORF">VC03_05940</name>
</gene>
<dbReference type="NCBIfam" id="NF008165">
    <property type="entry name" value="PRK10917.1-3"/>
    <property type="match status" value="1"/>
</dbReference>
<dbReference type="CDD" id="cd17992">
    <property type="entry name" value="DEXHc_RecG"/>
    <property type="match status" value="1"/>
</dbReference>
<evidence type="ECO:0000256" key="4">
    <source>
        <dbReference type="ARBA" id="ARBA00022763"/>
    </source>
</evidence>
<keyword evidence="3 15" id="KW-0547">Nucleotide-binding</keyword>
<dbReference type="OrthoDB" id="9804325at2"/>
<evidence type="ECO:0000256" key="5">
    <source>
        <dbReference type="ARBA" id="ARBA00022801"/>
    </source>
</evidence>
<dbReference type="InterPro" id="IPR045562">
    <property type="entry name" value="RecG_dom3_C"/>
</dbReference>
<evidence type="ECO:0000256" key="10">
    <source>
        <dbReference type="ARBA" id="ARBA00023204"/>
    </source>
</evidence>
<dbReference type="Pfam" id="PF00270">
    <property type="entry name" value="DEAD"/>
    <property type="match status" value="1"/>
</dbReference>
<dbReference type="KEGG" id="sns:VC03_05940"/>
<feature type="domain" description="Helicase C-terminal" evidence="17">
    <location>
        <begin position="451"/>
        <end position="620"/>
    </location>
</feature>
<dbReference type="SUPFAM" id="SSF52540">
    <property type="entry name" value="P-loop containing nucleoside triphosphate hydrolases"/>
    <property type="match status" value="2"/>
</dbReference>
<evidence type="ECO:0000256" key="6">
    <source>
        <dbReference type="ARBA" id="ARBA00022806"/>
    </source>
</evidence>
<dbReference type="Proteomes" id="UP000033103">
    <property type="component" value="Chromosome"/>
</dbReference>
<comment type="similarity">
    <text evidence="1 15">Belongs to the helicase family. RecG subfamily.</text>
</comment>
<dbReference type="InterPro" id="IPR014001">
    <property type="entry name" value="Helicase_ATP-bd"/>
</dbReference>
<proteinExistence type="inferred from homology"/>
<evidence type="ECO:0000256" key="13">
    <source>
        <dbReference type="ARBA" id="ARBA00034808"/>
    </source>
</evidence>
<keyword evidence="19" id="KW-1185">Reference proteome</keyword>
<dbReference type="GO" id="GO:0005524">
    <property type="term" value="F:ATP binding"/>
    <property type="evidence" value="ECO:0007669"/>
    <property type="project" value="UniProtKB-KW"/>
</dbReference>
<name>A0A0E3ZBW3_9FUSO</name>
<evidence type="ECO:0000256" key="8">
    <source>
        <dbReference type="ARBA" id="ARBA00023125"/>
    </source>
</evidence>
<dbReference type="CDD" id="cd04488">
    <property type="entry name" value="RecG_wedge_OBF"/>
    <property type="match status" value="1"/>
</dbReference>
<keyword evidence="11" id="KW-0413">Isomerase</keyword>
<dbReference type="NCBIfam" id="NF008168">
    <property type="entry name" value="PRK10917.2-2"/>
    <property type="match status" value="1"/>
</dbReference>
<dbReference type="InterPro" id="IPR027417">
    <property type="entry name" value="P-loop_NTPase"/>
</dbReference>
<evidence type="ECO:0000256" key="14">
    <source>
        <dbReference type="ARBA" id="ARBA00048988"/>
    </source>
</evidence>
<dbReference type="InterPro" id="IPR011545">
    <property type="entry name" value="DEAD/DEAH_box_helicase_dom"/>
</dbReference>
<evidence type="ECO:0000313" key="19">
    <source>
        <dbReference type="Proteomes" id="UP000033103"/>
    </source>
</evidence>
<dbReference type="InterPro" id="IPR012340">
    <property type="entry name" value="NA-bd_OB-fold"/>
</dbReference>
<dbReference type="PANTHER" id="PTHR47964:SF1">
    <property type="entry name" value="ATP-DEPENDENT DNA HELICASE HOMOLOG RECG, CHLOROPLASTIC"/>
    <property type="match status" value="1"/>
</dbReference>
<dbReference type="AlphaFoldDB" id="A0A0E3ZBW3"/>
<protein>
    <recommendedName>
        <fullName evidence="2 15">ATP-dependent DNA helicase RecG</fullName>
        <ecNumber evidence="13 15">5.6.2.4</ecNumber>
    </recommendedName>
</protein>
<evidence type="ECO:0000259" key="16">
    <source>
        <dbReference type="PROSITE" id="PS51192"/>
    </source>
</evidence>
<dbReference type="GO" id="GO:0003677">
    <property type="term" value="F:DNA binding"/>
    <property type="evidence" value="ECO:0007669"/>
    <property type="project" value="UniProtKB-KW"/>
</dbReference>
<evidence type="ECO:0000256" key="2">
    <source>
        <dbReference type="ARBA" id="ARBA00017846"/>
    </source>
</evidence>
<dbReference type="SUPFAM" id="SSF50249">
    <property type="entry name" value="Nucleic acid-binding proteins"/>
    <property type="match status" value="1"/>
</dbReference>
<dbReference type="InterPro" id="IPR033454">
    <property type="entry name" value="RecG_wedge"/>
</dbReference>
<dbReference type="Pfam" id="PF00271">
    <property type="entry name" value="Helicase_C"/>
    <property type="match status" value="1"/>
</dbReference>
<dbReference type="RefSeq" id="WP_046329114.1">
    <property type="nucleotide sequence ID" value="NZ_CP011280.1"/>
</dbReference>
<dbReference type="InterPro" id="IPR047112">
    <property type="entry name" value="RecG/Mfd"/>
</dbReference>
<comment type="catalytic activity">
    <reaction evidence="14 15">
        <text>ATP + H2O = ADP + phosphate + H(+)</text>
        <dbReference type="Rhea" id="RHEA:13065"/>
        <dbReference type="ChEBI" id="CHEBI:15377"/>
        <dbReference type="ChEBI" id="CHEBI:15378"/>
        <dbReference type="ChEBI" id="CHEBI:30616"/>
        <dbReference type="ChEBI" id="CHEBI:43474"/>
        <dbReference type="ChEBI" id="CHEBI:456216"/>
        <dbReference type="EC" id="5.6.2.4"/>
    </reaction>
</comment>
<dbReference type="STRING" id="187101.VC03_05940"/>
<reference evidence="18 19" key="1">
    <citation type="journal article" date="2012" name="BMC Genomics">
        <title>Genomic sequence analysis and characterization of Sneathia amnii sp. nov.</title>
        <authorList>
            <consortium name="Vaginal Microbiome Consortium (additional members)"/>
            <person name="Harwich M.D.Jr."/>
            <person name="Serrano M.G."/>
            <person name="Fettweis J.M."/>
            <person name="Alves J.M."/>
            <person name="Reimers M.A."/>
            <person name="Buck G.A."/>
            <person name="Jefferson K.K."/>
        </authorList>
    </citation>
    <scope>NUCLEOTIDE SEQUENCE [LARGE SCALE GENOMIC DNA]</scope>
    <source>
        <strain evidence="18 19">SN35</strain>
    </source>
</reference>
<evidence type="ECO:0000256" key="15">
    <source>
        <dbReference type="RuleBase" id="RU363016"/>
    </source>
</evidence>
<dbReference type="GO" id="GO:0016887">
    <property type="term" value="F:ATP hydrolysis activity"/>
    <property type="evidence" value="ECO:0007669"/>
    <property type="project" value="RHEA"/>
</dbReference>
<feature type="domain" description="Helicase ATP-binding" evidence="16">
    <location>
        <begin position="280"/>
        <end position="441"/>
    </location>
</feature>
<dbReference type="PANTHER" id="PTHR47964">
    <property type="entry name" value="ATP-DEPENDENT DNA HELICASE HOMOLOG RECG, CHLOROPLASTIC"/>
    <property type="match status" value="1"/>
</dbReference>
<organism evidence="18 19">
    <name type="scientific">Sneathia vaginalis</name>
    <dbReference type="NCBI Taxonomy" id="187101"/>
    <lineage>
        <taxon>Bacteria</taxon>
        <taxon>Fusobacteriati</taxon>
        <taxon>Fusobacteriota</taxon>
        <taxon>Fusobacteriia</taxon>
        <taxon>Fusobacteriales</taxon>
        <taxon>Leptotrichiaceae</taxon>
        <taxon>Sneathia</taxon>
    </lineage>
</organism>
<evidence type="ECO:0000313" key="18">
    <source>
        <dbReference type="EMBL" id="AKC96010.1"/>
    </source>
</evidence>
<dbReference type="NCBIfam" id="TIGR00643">
    <property type="entry name" value="recG"/>
    <property type="match status" value="1"/>
</dbReference>
<dbReference type="GO" id="GO:0006310">
    <property type="term" value="P:DNA recombination"/>
    <property type="evidence" value="ECO:0007669"/>
    <property type="project" value="UniProtKB-UniRule"/>
</dbReference>
<evidence type="ECO:0000259" key="17">
    <source>
        <dbReference type="PROSITE" id="PS51194"/>
    </source>
</evidence>
<dbReference type="Gene3D" id="3.40.50.300">
    <property type="entry name" value="P-loop containing nucleotide triphosphate hydrolases"/>
    <property type="match status" value="2"/>
</dbReference>
<dbReference type="PROSITE" id="PS51192">
    <property type="entry name" value="HELICASE_ATP_BIND_1"/>
    <property type="match status" value="1"/>
</dbReference>
<keyword evidence="7 15" id="KW-0067">ATP-binding</keyword>
<evidence type="ECO:0000256" key="12">
    <source>
        <dbReference type="ARBA" id="ARBA00034617"/>
    </source>
</evidence>
<accession>A0A0E3ZBW3</accession>
<dbReference type="PATRIC" id="fig|1069640.6.peg.1179"/>
<comment type="function">
    <text evidence="15">Plays a critical role in recombination and DNA repair. Helps process Holliday junction intermediates to mature products by catalyzing branch migration. Has replication fork regression activity, unwinds stalled or blocked replication forks to make a HJ that can be resolved. Has a DNA unwinding activity characteristic of a DNA helicase with 3'-5' polarity.</text>
</comment>
<evidence type="ECO:0000256" key="3">
    <source>
        <dbReference type="ARBA" id="ARBA00022741"/>
    </source>
</evidence>
<dbReference type="EC" id="5.6.2.4" evidence="13 15"/>
<evidence type="ECO:0000256" key="1">
    <source>
        <dbReference type="ARBA" id="ARBA00007504"/>
    </source>
</evidence>
<keyword evidence="10 15" id="KW-0234">DNA repair</keyword>
<keyword evidence="8" id="KW-0238">DNA-binding</keyword>
<keyword evidence="5 15" id="KW-0378">Hydrolase</keyword>
<dbReference type="EMBL" id="CP011280">
    <property type="protein sequence ID" value="AKC96010.1"/>
    <property type="molecule type" value="Genomic_DNA"/>
</dbReference>
<keyword evidence="4 15" id="KW-0227">DNA damage</keyword>
<comment type="catalytic activity">
    <reaction evidence="12 15">
        <text>Couples ATP hydrolysis with the unwinding of duplex DNA by translocating in the 3'-5' direction.</text>
        <dbReference type="EC" id="5.6.2.4"/>
    </reaction>
</comment>
<evidence type="ECO:0000256" key="11">
    <source>
        <dbReference type="ARBA" id="ARBA00023235"/>
    </source>
</evidence>
<dbReference type="GO" id="GO:0043138">
    <property type="term" value="F:3'-5' DNA helicase activity"/>
    <property type="evidence" value="ECO:0007669"/>
    <property type="project" value="UniProtKB-EC"/>
</dbReference>
<keyword evidence="6 15" id="KW-0347">Helicase</keyword>
<dbReference type="GO" id="GO:0006281">
    <property type="term" value="P:DNA repair"/>
    <property type="evidence" value="ECO:0007669"/>
    <property type="project" value="UniProtKB-UniRule"/>
</dbReference>
<dbReference type="InterPro" id="IPR004609">
    <property type="entry name" value="ATP-dep_DNA_helicase_RecG"/>
</dbReference>
<evidence type="ECO:0000256" key="9">
    <source>
        <dbReference type="ARBA" id="ARBA00023172"/>
    </source>
</evidence>
<evidence type="ECO:0000256" key="7">
    <source>
        <dbReference type="ARBA" id="ARBA00022840"/>
    </source>
</evidence>
<dbReference type="Gene3D" id="2.40.50.140">
    <property type="entry name" value="Nucleic acid-binding proteins"/>
    <property type="match status" value="1"/>
</dbReference>
<dbReference type="Pfam" id="PF17191">
    <property type="entry name" value="RecG_wedge"/>
    <property type="match status" value="1"/>
</dbReference>
<sequence length="687" mass="78747">MNYTKIFSPIEEIKIKGLTKTCINNLKRLNIYTVYDLFYYFPKGYENSAVYKDISSVKDNESVVLKGTIARITRKYLSKNRLMVTATLMDNSGYIDLIWFNNRYIYSNIKEGSTLLVTGKAKRSPKLQIINPSYTKSIKEDTIQKDVSLEPIYSLTKGLTQKKLRSIMKNVLDKYGDLLKENIPIDFLYDNKIMSRTSSISNIHFPSNKTALDLSIRRFTFEEIMLLEMGILEKRYIDNKKNVNRYVLDDSKKLVKEYIESLSFTLTNSQKKVITSIYSELKQGKYINRLIQGDVGSGKTIVALIIMLYMAENNYQSVLMAPTEILARQHYEKVVENFSKLNINVELLTSSIKGKKREKILEDVRQGKVNILIGTHSLLSSEVEYNNLGLAVIDEQQRFGVEQRNELRKREVLSNVIVMSATPIPRSLALTIYGDLDVSIIDEMPEGRKKILTKWIKNEEEEKKMYDFILKKINEGNQVYVVSYLIEDSAKINAASAKETFESISKKFPGKSIGLLHGKMSSIEKKEIMEKFKNGEIDVLVSTTVIEVGVDVSNANIILIKNAERFGLSTLHQLRGRVGRGNNRGYCFIESNSEKEISKKRLEVLENETDGFKISEQDLKLRNSGEIFGVKQSGISDLVLLDIVKNIKEIEHVKEFVTKYLIEHNGKIDNDFLVKDIEYKHKVKGNL</sequence>
<dbReference type="PROSITE" id="PS51194">
    <property type="entry name" value="HELICASE_CTER"/>
    <property type="match status" value="1"/>
</dbReference>